<dbReference type="Proteomes" id="UP000518288">
    <property type="component" value="Unassembled WGS sequence"/>
</dbReference>
<dbReference type="Pfam" id="PF07963">
    <property type="entry name" value="N_methyl"/>
    <property type="match status" value="1"/>
</dbReference>
<dbReference type="AlphaFoldDB" id="A0A7Y9R142"/>
<dbReference type="PROSITE" id="PS00409">
    <property type="entry name" value="PROKAR_NTER_METHYL"/>
    <property type="match status" value="1"/>
</dbReference>
<dbReference type="EMBL" id="JACCFH010000001">
    <property type="protein sequence ID" value="NYG34366.1"/>
    <property type="molecule type" value="Genomic_DNA"/>
</dbReference>
<dbReference type="InterPro" id="IPR012902">
    <property type="entry name" value="N_methyl_site"/>
</dbReference>
<reference evidence="2 3" key="1">
    <citation type="submission" date="2020-07" db="EMBL/GenBank/DDBJ databases">
        <title>Genomic Encyclopedia of Archaeal and Bacterial Type Strains, Phase II (KMG-II): from individual species to whole genera.</title>
        <authorList>
            <person name="Goeker M."/>
        </authorList>
    </citation>
    <scope>NUCLEOTIDE SEQUENCE [LARGE SCALE GENOMIC DNA]</scope>
    <source>
        <strain evidence="2 3">DSM 21226</strain>
    </source>
</reference>
<keyword evidence="1" id="KW-1133">Transmembrane helix</keyword>
<evidence type="ECO:0000256" key="1">
    <source>
        <dbReference type="SAM" id="Phobius"/>
    </source>
</evidence>
<feature type="transmembrane region" description="Helical" evidence="1">
    <location>
        <begin position="20"/>
        <end position="40"/>
    </location>
</feature>
<keyword evidence="1" id="KW-0472">Membrane</keyword>
<keyword evidence="1" id="KW-0812">Transmembrane</keyword>
<sequence length="395" mass="42101">MTASPFLPAAQRGVTLIELMVGMVIGLLAVLVIAQVTTVYEGRKRTITAGSDAQVNGALALQTLQRDVQASGYGTSEGGATGCRMVGQRFGVVGRFERTLAPVVITDGGDSGTPDSLDVLMSDHTDFALPTRVAGGHTQGSNVFVIGANTGLGHHKGDLMLAVPVPTPDQTDQSRYCSLFNLSAEPVAGSNQLFHDAGADGPWNQDLGSTIFPGIQSTDVSYPAGSLLLDLGTLVSRRYCLTGLGDAQCDTPASQAPYHLRQVSFDSKTGQRVADDLYPQIVQLQAVYGIDTSVTADQVADVWTPASPTTAKGWQRVVAVRVAVVARSTQNEQRPNTAGKEWVTADRPVWYPDGVTPTPLHVDKAPPGAGDDWRNYRYKVFETVIPLRNLLWQPA</sequence>
<evidence type="ECO:0000313" key="3">
    <source>
        <dbReference type="Proteomes" id="UP000518288"/>
    </source>
</evidence>
<organism evidence="2 3">
    <name type="scientific">Sphaerotilus montanus</name>
    <dbReference type="NCBI Taxonomy" id="522889"/>
    <lineage>
        <taxon>Bacteria</taxon>
        <taxon>Pseudomonadati</taxon>
        <taxon>Pseudomonadota</taxon>
        <taxon>Betaproteobacteria</taxon>
        <taxon>Burkholderiales</taxon>
        <taxon>Sphaerotilaceae</taxon>
        <taxon>Sphaerotilus</taxon>
    </lineage>
</organism>
<proteinExistence type="predicted"/>
<dbReference type="RefSeq" id="WP_179635017.1">
    <property type="nucleotide sequence ID" value="NZ_JACCFH010000001.1"/>
</dbReference>
<evidence type="ECO:0000313" key="2">
    <source>
        <dbReference type="EMBL" id="NYG34366.1"/>
    </source>
</evidence>
<protein>
    <submittedName>
        <fullName evidence="2">Type IV pilus assembly protein PilW</fullName>
    </submittedName>
</protein>
<accession>A0A7Y9R142</accession>
<comment type="caution">
    <text evidence="2">The sequence shown here is derived from an EMBL/GenBank/DDBJ whole genome shotgun (WGS) entry which is preliminary data.</text>
</comment>
<keyword evidence="3" id="KW-1185">Reference proteome</keyword>
<dbReference type="GO" id="GO:0043683">
    <property type="term" value="P:type IV pilus assembly"/>
    <property type="evidence" value="ECO:0007669"/>
    <property type="project" value="InterPro"/>
</dbReference>
<dbReference type="InterPro" id="IPR032092">
    <property type="entry name" value="PilW"/>
</dbReference>
<dbReference type="Pfam" id="PF16074">
    <property type="entry name" value="PilW"/>
    <property type="match status" value="1"/>
</dbReference>
<gene>
    <name evidence="2" type="ORF">BDD16_003352</name>
</gene>
<dbReference type="NCBIfam" id="TIGR02532">
    <property type="entry name" value="IV_pilin_GFxxxE"/>
    <property type="match status" value="1"/>
</dbReference>
<name>A0A7Y9R142_9BURK</name>